<reference evidence="2" key="1">
    <citation type="submission" date="2017-12" db="EMBL/GenBank/DDBJ databases">
        <authorList>
            <person name="Diaz M."/>
        </authorList>
    </citation>
    <scope>NUCLEOTIDE SEQUENCE [LARGE SCALE GENOMIC DNA]</scope>
    <source>
        <strain evidence="2">FI11154</strain>
    </source>
</reference>
<evidence type="ECO:0000313" key="1">
    <source>
        <dbReference type="EMBL" id="SPL64260.1"/>
    </source>
</evidence>
<dbReference type="AlphaFoldDB" id="A0A2P9HKD8"/>
<sequence>MLKTVGLCPFPFKYWSSWNFAFLKSSYSLGLLLGGIPDAQYEIGLATL</sequence>
<organism evidence="1 2">
    <name type="scientific">Ochrobactrum soli</name>
    <dbReference type="NCBI Taxonomy" id="2448455"/>
    <lineage>
        <taxon>Bacteria</taxon>
        <taxon>Pseudomonadati</taxon>
        <taxon>Pseudomonadota</taxon>
        <taxon>Alphaproteobacteria</taxon>
        <taxon>Hyphomicrobiales</taxon>
        <taxon>Brucellaceae</taxon>
        <taxon>Brucella/Ochrobactrum group</taxon>
        <taxon>Ochrobactrum</taxon>
    </lineage>
</organism>
<protein>
    <submittedName>
        <fullName evidence="1">Uncharacterized protein</fullName>
    </submittedName>
</protein>
<proteinExistence type="predicted"/>
<evidence type="ECO:0000313" key="2">
    <source>
        <dbReference type="Proteomes" id="UP000246073"/>
    </source>
</evidence>
<dbReference type="Proteomes" id="UP000246073">
    <property type="component" value="Unassembled WGS sequence"/>
</dbReference>
<name>A0A2P9HKD8_9HYPH</name>
<accession>A0A2P9HKD8</accession>
<gene>
    <name evidence="1" type="ORF">OHAE_127</name>
</gene>
<dbReference type="EMBL" id="OOFM01000005">
    <property type="protein sequence ID" value="SPL64260.1"/>
    <property type="molecule type" value="Genomic_DNA"/>
</dbReference>